<evidence type="ECO:0000256" key="1">
    <source>
        <dbReference type="SAM" id="MobiDB-lite"/>
    </source>
</evidence>
<keyword evidence="2" id="KW-0812">Transmembrane</keyword>
<feature type="region of interest" description="Disordered" evidence="1">
    <location>
        <begin position="248"/>
        <end position="270"/>
    </location>
</feature>
<dbReference type="AlphaFoldDB" id="A0AAP3ESV9"/>
<dbReference type="Pfam" id="PF13829">
    <property type="entry name" value="DUF4191"/>
    <property type="match status" value="1"/>
</dbReference>
<proteinExistence type="predicted"/>
<feature type="compositionally biased region" description="Basic residues" evidence="1">
    <location>
        <begin position="261"/>
        <end position="270"/>
    </location>
</feature>
<dbReference type="InterPro" id="IPR025445">
    <property type="entry name" value="DUF4191"/>
</dbReference>
<gene>
    <name evidence="3" type="ORF">M3A82_011125</name>
</gene>
<feature type="region of interest" description="Disordered" evidence="1">
    <location>
        <begin position="1"/>
        <end position="51"/>
    </location>
</feature>
<keyword evidence="2" id="KW-0472">Membrane</keyword>
<feature type="compositionally biased region" description="Basic and acidic residues" evidence="1">
    <location>
        <begin position="20"/>
        <end position="40"/>
    </location>
</feature>
<dbReference type="RefSeq" id="WP_049161034.1">
    <property type="nucleotide sequence ID" value="NZ_CP082331.1"/>
</dbReference>
<feature type="transmembrane region" description="Helical" evidence="2">
    <location>
        <begin position="70"/>
        <end position="89"/>
    </location>
</feature>
<evidence type="ECO:0000313" key="4">
    <source>
        <dbReference type="Proteomes" id="UP001205867"/>
    </source>
</evidence>
<dbReference type="Proteomes" id="UP001205867">
    <property type="component" value="Unassembled WGS sequence"/>
</dbReference>
<comment type="caution">
    <text evidence="3">The sequence shown here is derived from an EMBL/GenBank/DDBJ whole genome shotgun (WGS) entry which is preliminary data.</text>
</comment>
<feature type="transmembrane region" description="Helical" evidence="2">
    <location>
        <begin position="95"/>
        <end position="114"/>
    </location>
</feature>
<evidence type="ECO:0000256" key="2">
    <source>
        <dbReference type="SAM" id="Phobius"/>
    </source>
</evidence>
<evidence type="ECO:0000313" key="3">
    <source>
        <dbReference type="EMBL" id="MCV7629876.1"/>
    </source>
</evidence>
<name>A0AAP3ESV9_MICLU</name>
<dbReference type="EMBL" id="JALXKZ020000042">
    <property type="protein sequence ID" value="MCV7629876.1"/>
    <property type="molecule type" value="Genomic_DNA"/>
</dbReference>
<keyword evidence="2" id="KW-1133">Transmembrane helix</keyword>
<reference evidence="3" key="1">
    <citation type="submission" date="2023-06" db="EMBL/GenBank/DDBJ databases">
        <title>lsaBGC provides a comprehensive framework for evolutionary analysis of biosynthetic gene clusters within focal taxa.</title>
        <authorList>
            <person name="Salamzade R."/>
            <person name="Sandstrom S."/>
            <person name="Kalan L.R."/>
        </authorList>
    </citation>
    <scope>NUCLEOTIDE SEQUENCE</scope>
    <source>
        <strain evidence="3">P3-SID899</strain>
    </source>
</reference>
<protein>
    <submittedName>
        <fullName evidence="3">DUF4191 domain-containing protein</fullName>
    </submittedName>
</protein>
<organism evidence="3 4">
    <name type="scientific">Micrococcus luteus</name>
    <name type="common">Micrococcus lysodeikticus</name>
    <dbReference type="NCBI Taxonomy" id="1270"/>
    <lineage>
        <taxon>Bacteria</taxon>
        <taxon>Bacillati</taxon>
        <taxon>Actinomycetota</taxon>
        <taxon>Actinomycetes</taxon>
        <taxon>Micrococcales</taxon>
        <taxon>Micrococcaceae</taxon>
        <taxon>Micrococcus</taxon>
    </lineage>
</organism>
<sequence>MTKNSQPPASSSGSTSATLKEVKAMQRERRRHEKEQTKAQRRDKRAAKGPGVISQLKQAYAMTKAHDPKVGLWMLLAFLGALVVGLVIGLLLDNWITWLLIAIPFGVLAAVVILNRKARRAGFAQLEGRPGAAGAALSTLGRGWIVPEQPAAVNPKTQDLVYRAVGRPGVVLVTEGPSPRVAALVGKEEKAMRRFLPGVPVTVVESGNGQGQVPLHELPGTLKGMKKALTAQEVQAVDKRLTALNTNRLPIPKGVDPNKVRPSRRAMRGR</sequence>
<accession>A0AAP3ESV9</accession>
<feature type="compositionally biased region" description="Low complexity" evidence="1">
    <location>
        <begin position="1"/>
        <end position="18"/>
    </location>
</feature>